<dbReference type="Proteomes" id="UP000294814">
    <property type="component" value="Unassembled WGS sequence"/>
</dbReference>
<sequence>MLKESKRVKVKTQRSKSVIKNKRTSNPNQTTLINFNSSISIINDVTNNDDFDDIELTKILDNSGVKVENDKTETDDIYAQFATLFKNPDTIMIPTKVKSLIERDLPKGILDNIHGREKTKENRKVAVELCLLFLSQLSSTHRNILNGSNPEGWKSLRAEYLRQLLRIDEKTYQHVKDALKYEYKIGSILEDRFYIIGKHSYEYRLGSEFRSKGFVPYKLQTGVVQTLFKKSCVRKLKKAQDNIICVNLLELYKYVVLPTENEINIEAKMLVKLGHTNKKGKTLIFNNKKGRDFYPNPDKLVFVEDSLKAYKYLTKNGLLIPRPGNEKSGKRVVDSFTLMPSWIRKLVKINGQPIAEADYSCLHPNIAMSLYGGNAQYLTHKNLETELGIDEKTVKIEHLSFFNKEVSQMQQSPLFKYYQKYEPAMLDAIIKEKNESEYKHKITSRRLFAKEVEIMTEVVSRLNEEGIFVGYVYDALFFDPVHSQKVVEVMDEVAVDLGAFTKVKIEE</sequence>
<dbReference type="AlphaFoldDB" id="A0A4R5FB84"/>
<evidence type="ECO:0000313" key="1">
    <source>
        <dbReference type="EMBL" id="TDE45876.1"/>
    </source>
</evidence>
<reference evidence="1 2" key="1">
    <citation type="submission" date="2019-03" db="EMBL/GenBank/DDBJ databases">
        <title>Novel species of Flavobacterium.</title>
        <authorList>
            <person name="Liu Q."/>
            <person name="Xin Y.-H."/>
        </authorList>
    </citation>
    <scope>NUCLEOTIDE SEQUENCE [LARGE SCALE GENOMIC DNA]</scope>
    <source>
        <strain evidence="1 2">LB3P52</strain>
    </source>
</reference>
<gene>
    <name evidence="1" type="ORF">E0I26_04090</name>
</gene>
<accession>A0A4R5FB84</accession>
<organism evidence="1 2">
    <name type="scientific">Flavobacterium rhamnosiphilum</name>
    <dbReference type="NCBI Taxonomy" id="2541724"/>
    <lineage>
        <taxon>Bacteria</taxon>
        <taxon>Pseudomonadati</taxon>
        <taxon>Bacteroidota</taxon>
        <taxon>Flavobacteriia</taxon>
        <taxon>Flavobacteriales</taxon>
        <taxon>Flavobacteriaceae</taxon>
        <taxon>Flavobacterium</taxon>
    </lineage>
</organism>
<name>A0A4R5FB84_9FLAO</name>
<evidence type="ECO:0000313" key="2">
    <source>
        <dbReference type="Proteomes" id="UP000294814"/>
    </source>
</evidence>
<dbReference type="RefSeq" id="WP_131915229.1">
    <property type="nucleotide sequence ID" value="NZ_SMLG01000002.1"/>
</dbReference>
<dbReference type="EMBL" id="SMLG01000002">
    <property type="protein sequence ID" value="TDE45876.1"/>
    <property type="molecule type" value="Genomic_DNA"/>
</dbReference>
<comment type="caution">
    <text evidence="1">The sequence shown here is derived from an EMBL/GenBank/DDBJ whole genome shotgun (WGS) entry which is preliminary data.</text>
</comment>
<dbReference type="OrthoDB" id="1327430at2"/>
<protein>
    <submittedName>
        <fullName evidence="1">Uncharacterized protein</fullName>
    </submittedName>
</protein>
<proteinExistence type="predicted"/>
<keyword evidence="2" id="KW-1185">Reference proteome</keyword>